<dbReference type="AlphaFoldDB" id="A0A239EE54"/>
<dbReference type="InterPro" id="IPR011009">
    <property type="entry name" value="Kinase-like_dom_sf"/>
</dbReference>
<feature type="region of interest" description="Disordered" evidence="7">
    <location>
        <begin position="285"/>
        <end position="362"/>
    </location>
</feature>
<proteinExistence type="predicted"/>
<dbReference type="Gene3D" id="1.10.510.10">
    <property type="entry name" value="Transferase(Phosphotransferase) domain 1"/>
    <property type="match status" value="1"/>
</dbReference>
<dbReference type="EC" id="2.7.11.1" evidence="1"/>
<sequence length="468" mass="48505">MPAPGESLNGRYRLDDRIAAGGMGEVWRATDTVLGRPVAVKMLLVERAGEPGFRQRFEHEARSMAALRHPGVAAVHDYGTLGSGAYLVMARIDGQPLDRRIAEYGRLSPGETMALVAQVAGALHAVHRAGIVHRDVTPGNMIIEPDGHVVLVDFGVARSALSVTLTGARNVIGTASYMAPEQVAKQIVGPAADLYALGAVAYHCLTGRPPFEGDAISVALRHVSAKPEPLPTSLPFPVRALVAQALAKDPAHRHPSAAAMAAAAASAIDGAPAHLLATEPETVPLSVSPTAEDSTENDTVPLSLPTSKDSTDNDTMPLSLPTSKDSTDNDTVPLSLPADKGTTDNDLRPLSLPTDEDDIGNDTVPLSLLAGKGTNDNDLRPLSLPNDEDDIGNDTVPLSPPAAAEPITARSPSGTRLWLPILVVLLAALWGATAVALVSSPLGRQDTPAATTPSSAPASPSDPPSNGP</sequence>
<evidence type="ECO:0000256" key="8">
    <source>
        <dbReference type="SAM" id="Phobius"/>
    </source>
</evidence>
<dbReference type="SUPFAM" id="SSF56112">
    <property type="entry name" value="Protein kinase-like (PK-like)"/>
    <property type="match status" value="1"/>
</dbReference>
<dbReference type="RefSeq" id="WP_089296869.1">
    <property type="nucleotide sequence ID" value="NZ_BOMU01000072.1"/>
</dbReference>
<keyword evidence="8" id="KW-0812">Transmembrane</keyword>
<evidence type="ECO:0000256" key="5">
    <source>
        <dbReference type="ARBA" id="ARBA00022777"/>
    </source>
</evidence>
<evidence type="ECO:0000256" key="6">
    <source>
        <dbReference type="ARBA" id="ARBA00022840"/>
    </source>
</evidence>
<evidence type="ECO:0000313" key="11">
    <source>
        <dbReference type="Proteomes" id="UP000198415"/>
    </source>
</evidence>
<gene>
    <name evidence="10" type="ORF">SAMN06264365_115139</name>
</gene>
<evidence type="ECO:0000256" key="3">
    <source>
        <dbReference type="ARBA" id="ARBA00022679"/>
    </source>
</evidence>
<feature type="domain" description="Protein kinase" evidence="9">
    <location>
        <begin position="12"/>
        <end position="277"/>
    </location>
</feature>
<keyword evidence="5 10" id="KW-0418">Kinase</keyword>
<keyword evidence="8" id="KW-1133">Transmembrane helix</keyword>
<keyword evidence="4" id="KW-0547">Nucleotide-binding</keyword>
<evidence type="ECO:0000259" key="9">
    <source>
        <dbReference type="PROSITE" id="PS50011"/>
    </source>
</evidence>
<keyword evidence="2 10" id="KW-0723">Serine/threonine-protein kinase</keyword>
<dbReference type="CDD" id="cd14014">
    <property type="entry name" value="STKc_PknB_like"/>
    <property type="match status" value="1"/>
</dbReference>
<dbReference type="EMBL" id="FZNR01000015">
    <property type="protein sequence ID" value="SNS43050.1"/>
    <property type="molecule type" value="Genomic_DNA"/>
</dbReference>
<evidence type="ECO:0000256" key="4">
    <source>
        <dbReference type="ARBA" id="ARBA00022741"/>
    </source>
</evidence>
<dbReference type="PROSITE" id="PS00109">
    <property type="entry name" value="PROTEIN_KINASE_TYR"/>
    <property type="match status" value="1"/>
</dbReference>
<dbReference type="PANTHER" id="PTHR43289:SF6">
    <property type="entry name" value="SERINE_THREONINE-PROTEIN KINASE NEKL-3"/>
    <property type="match status" value="1"/>
</dbReference>
<feature type="compositionally biased region" description="Polar residues" evidence="7">
    <location>
        <begin position="285"/>
        <end position="332"/>
    </location>
</feature>
<evidence type="ECO:0000313" key="10">
    <source>
        <dbReference type="EMBL" id="SNS43050.1"/>
    </source>
</evidence>
<feature type="region of interest" description="Disordered" evidence="7">
    <location>
        <begin position="443"/>
        <end position="468"/>
    </location>
</feature>
<keyword evidence="11" id="KW-1185">Reference proteome</keyword>
<dbReference type="OrthoDB" id="308915at2"/>
<dbReference type="InterPro" id="IPR008266">
    <property type="entry name" value="Tyr_kinase_AS"/>
</dbReference>
<dbReference type="FunFam" id="1.10.510.10:FF:000021">
    <property type="entry name" value="Serine/threonine protein kinase"/>
    <property type="match status" value="1"/>
</dbReference>
<keyword evidence="3" id="KW-0808">Transferase</keyword>
<dbReference type="PROSITE" id="PS50011">
    <property type="entry name" value="PROTEIN_KINASE_DOM"/>
    <property type="match status" value="1"/>
</dbReference>
<evidence type="ECO:0000256" key="7">
    <source>
        <dbReference type="SAM" id="MobiDB-lite"/>
    </source>
</evidence>
<reference evidence="10 11" key="1">
    <citation type="submission" date="2017-06" db="EMBL/GenBank/DDBJ databases">
        <authorList>
            <person name="Kim H.J."/>
            <person name="Triplett B.A."/>
        </authorList>
    </citation>
    <scope>NUCLEOTIDE SEQUENCE [LARGE SCALE GENOMIC DNA]</scope>
    <source>
        <strain evidence="10 11">DSM 43151</strain>
    </source>
</reference>
<feature type="transmembrane region" description="Helical" evidence="8">
    <location>
        <begin position="417"/>
        <end position="438"/>
    </location>
</feature>
<dbReference type="InterPro" id="IPR000719">
    <property type="entry name" value="Prot_kinase_dom"/>
</dbReference>
<accession>A0A239EE54</accession>
<evidence type="ECO:0000256" key="2">
    <source>
        <dbReference type="ARBA" id="ARBA00022527"/>
    </source>
</evidence>
<keyword evidence="6" id="KW-0067">ATP-binding</keyword>
<name>A0A239EE54_9ACTN</name>
<evidence type="ECO:0000256" key="1">
    <source>
        <dbReference type="ARBA" id="ARBA00012513"/>
    </source>
</evidence>
<keyword evidence="8" id="KW-0472">Membrane</keyword>
<dbReference type="Proteomes" id="UP000198415">
    <property type="component" value="Unassembled WGS sequence"/>
</dbReference>
<dbReference type="GO" id="GO:0005524">
    <property type="term" value="F:ATP binding"/>
    <property type="evidence" value="ECO:0007669"/>
    <property type="project" value="UniProtKB-KW"/>
</dbReference>
<organism evidence="10 11">
    <name type="scientific">Actinoplanes regularis</name>
    <dbReference type="NCBI Taxonomy" id="52697"/>
    <lineage>
        <taxon>Bacteria</taxon>
        <taxon>Bacillati</taxon>
        <taxon>Actinomycetota</taxon>
        <taxon>Actinomycetes</taxon>
        <taxon>Micromonosporales</taxon>
        <taxon>Micromonosporaceae</taxon>
        <taxon>Actinoplanes</taxon>
    </lineage>
</organism>
<dbReference type="GO" id="GO:0004674">
    <property type="term" value="F:protein serine/threonine kinase activity"/>
    <property type="evidence" value="ECO:0007669"/>
    <property type="project" value="UniProtKB-KW"/>
</dbReference>
<dbReference type="Gene3D" id="3.30.200.20">
    <property type="entry name" value="Phosphorylase Kinase, domain 1"/>
    <property type="match status" value="1"/>
</dbReference>
<dbReference type="Pfam" id="PF00069">
    <property type="entry name" value="Pkinase"/>
    <property type="match status" value="1"/>
</dbReference>
<feature type="compositionally biased region" description="Low complexity" evidence="7">
    <location>
        <begin position="446"/>
        <end position="459"/>
    </location>
</feature>
<protein>
    <recommendedName>
        <fullName evidence="1">non-specific serine/threonine protein kinase</fullName>
        <ecNumber evidence="1">2.7.11.1</ecNumber>
    </recommendedName>
</protein>
<dbReference type="PANTHER" id="PTHR43289">
    <property type="entry name" value="MITOGEN-ACTIVATED PROTEIN KINASE KINASE KINASE 20-RELATED"/>
    <property type="match status" value="1"/>
</dbReference>